<evidence type="ECO:0000259" key="1">
    <source>
        <dbReference type="Pfam" id="PF01171"/>
    </source>
</evidence>
<reference evidence="2" key="1">
    <citation type="submission" date="2017-02" db="EMBL/GenBank/DDBJ databases">
        <authorList>
            <person name="Regsiter A."/>
            <person name="William W."/>
        </authorList>
    </citation>
    <scope>NUCLEOTIDE SEQUENCE</scope>
    <source>
        <strain evidence="2">BdmA 4</strain>
    </source>
</reference>
<dbReference type="PANTHER" id="PTHR43686">
    <property type="entry name" value="SULFURTRANSFERASE-RELATED"/>
    <property type="match status" value="1"/>
</dbReference>
<dbReference type="Pfam" id="PF01171">
    <property type="entry name" value="ATP_bind_3"/>
    <property type="match status" value="1"/>
</dbReference>
<dbReference type="EMBL" id="FWDO01000005">
    <property type="protein sequence ID" value="SLM18508.1"/>
    <property type="molecule type" value="Genomic_DNA"/>
</dbReference>
<gene>
    <name evidence="2" type="ORF">SPIRO4BDMA_50023</name>
</gene>
<dbReference type="PANTHER" id="PTHR43686:SF1">
    <property type="entry name" value="AMINOTRAN_5 DOMAIN-CONTAINING PROTEIN"/>
    <property type="match status" value="1"/>
</dbReference>
<evidence type="ECO:0000313" key="2">
    <source>
        <dbReference type="EMBL" id="SLM18508.1"/>
    </source>
</evidence>
<feature type="domain" description="tRNA(Ile)-lysidine/2-thiocytidine synthase N-terminal" evidence="1">
    <location>
        <begin position="3"/>
        <end position="68"/>
    </location>
</feature>
<proteinExistence type="predicted"/>
<sequence length="97" mass="10838">MANDYNKIAFGHYLDDAVETLLMNMLYKSEISGMLSVLRYKKYPLSIIRPLTLCEERQTIAYAEEKGFRSGRSAPVLLGAIPSGARSEQRLRPSPGA</sequence>
<dbReference type="SUPFAM" id="SSF52402">
    <property type="entry name" value="Adenine nucleotide alpha hydrolases-like"/>
    <property type="match status" value="1"/>
</dbReference>
<dbReference type="AlphaFoldDB" id="A0A3P3XQE7"/>
<accession>A0A3P3XQE7</accession>
<dbReference type="Gene3D" id="3.40.50.620">
    <property type="entry name" value="HUPs"/>
    <property type="match status" value="1"/>
</dbReference>
<dbReference type="InterPro" id="IPR014729">
    <property type="entry name" value="Rossmann-like_a/b/a_fold"/>
</dbReference>
<dbReference type="InterPro" id="IPR011063">
    <property type="entry name" value="TilS/TtcA_N"/>
</dbReference>
<protein>
    <recommendedName>
        <fullName evidence="1">tRNA(Ile)-lysidine/2-thiocytidine synthase N-terminal domain-containing protein</fullName>
    </recommendedName>
</protein>
<name>A0A3P3XQE7_9SPIR</name>
<organism evidence="2">
    <name type="scientific">uncultured spirochete</name>
    <dbReference type="NCBI Taxonomy" id="156406"/>
    <lineage>
        <taxon>Bacteria</taxon>
        <taxon>Pseudomonadati</taxon>
        <taxon>Spirochaetota</taxon>
        <taxon>Spirochaetia</taxon>
        <taxon>Spirochaetales</taxon>
        <taxon>environmental samples</taxon>
    </lineage>
</organism>